<dbReference type="EC" id="2.8.1.12" evidence="4"/>
<organism evidence="7">
    <name type="scientific">Nippostrongylus brasiliensis</name>
    <name type="common">Rat hookworm</name>
    <dbReference type="NCBI Taxonomy" id="27835"/>
    <lineage>
        <taxon>Eukaryota</taxon>
        <taxon>Metazoa</taxon>
        <taxon>Ecdysozoa</taxon>
        <taxon>Nematoda</taxon>
        <taxon>Chromadorea</taxon>
        <taxon>Rhabditida</taxon>
        <taxon>Rhabditina</taxon>
        <taxon>Rhabditomorpha</taxon>
        <taxon>Strongyloidea</taxon>
        <taxon>Heligmosomidae</taxon>
        <taxon>Nippostrongylus</taxon>
    </lineage>
</organism>
<dbReference type="GO" id="GO:1990140">
    <property type="term" value="C:molybdopterin synthase complex"/>
    <property type="evidence" value="ECO:0007669"/>
    <property type="project" value="UniProtKB-UniRule"/>
</dbReference>
<gene>
    <name evidence="5" type="ORF">NBR_LOCUS19395</name>
</gene>
<reference evidence="7" key="1">
    <citation type="submission" date="2017-02" db="UniProtKB">
        <authorList>
            <consortium name="WormBaseParasite"/>
        </authorList>
    </citation>
    <scope>IDENTIFICATION</scope>
</reference>
<dbReference type="AlphaFoldDB" id="A0A0N4YQ72"/>
<evidence type="ECO:0000313" key="7">
    <source>
        <dbReference type="WBParaSite" id="NBR_0001939401-mRNA-1"/>
    </source>
</evidence>
<dbReference type="PANTHER" id="PTHR23404">
    <property type="entry name" value="MOLYBDOPTERIN SYNTHASE RELATED"/>
    <property type="match status" value="1"/>
</dbReference>
<evidence type="ECO:0000256" key="2">
    <source>
        <dbReference type="ARBA" id="ARBA00022679"/>
    </source>
</evidence>
<dbReference type="HAMAP" id="MF_03052">
    <property type="entry name" value="MOC2B"/>
    <property type="match status" value="1"/>
</dbReference>
<sequence length="281" mass="32291">MLTEWTDLVELCDRVIFLTLDQDTCRRRRTKRSYDPPDMPGYFDEVVWPSYQGHLQAALALAREDRRISFLDVSSDSDHPQHEFIMSLIHAFSDDVVRICYEPLDVGEAVELINSPSCGGTSVFVGTTRDTFNGRKVARLDYESYDEMAYKEMRKLCAHIREKFPSVERVVMFHRIGEVGVGETSVIIATASPHRKDALHATEMAIDELKRVVPIWKKEVYEDGGCSWKENGEWCGGAEHRDENGTCTEEKSFAEASRTRDANRKVFWLRQMVKQMNIKPS</sequence>
<dbReference type="Proteomes" id="UP000271162">
    <property type="component" value="Unassembled WGS sequence"/>
</dbReference>
<dbReference type="STRING" id="27835.A0A0N4YQ72"/>
<dbReference type="Gene3D" id="3.90.1170.40">
    <property type="entry name" value="Molybdopterin biosynthesis MoaE subunit"/>
    <property type="match status" value="1"/>
</dbReference>
<evidence type="ECO:0000256" key="3">
    <source>
        <dbReference type="ARBA" id="ARBA00023150"/>
    </source>
</evidence>
<proteinExistence type="inferred from homology"/>
<feature type="binding site" evidence="4">
    <location>
        <begin position="217"/>
        <end position="219"/>
    </location>
    <ligand>
        <name>substrate</name>
    </ligand>
</feature>
<dbReference type="Pfam" id="PF02391">
    <property type="entry name" value="MoaE"/>
    <property type="match status" value="1"/>
</dbReference>
<comment type="subcellular location">
    <subcellularLocation>
        <location evidence="4">Cytoplasm</location>
    </subcellularLocation>
</comment>
<dbReference type="FunFam" id="3.90.1170.40:FF:000002">
    <property type="entry name" value="Molybdopterin synthase catalytic subunit"/>
    <property type="match status" value="1"/>
</dbReference>
<dbReference type="InterPro" id="IPR028888">
    <property type="entry name" value="MOCS2B_euk"/>
</dbReference>
<dbReference type="InterPro" id="IPR027417">
    <property type="entry name" value="P-loop_NTPase"/>
</dbReference>
<comment type="function">
    <text evidence="4">Catalytic subunit of the molybdopterin synthase complex, a complex that catalyzes the conversion of precursor Z into molybdopterin. Acts by mediating the incorporation of 2 sulfur atoms from thiocarboxylated MOCS2A into precursor Z to generate a dithiolene group.</text>
</comment>
<name>A0A0N4YQ72_NIPBR</name>
<dbReference type="InterPro" id="IPR003448">
    <property type="entry name" value="Mopterin_biosynth_MoaE"/>
</dbReference>
<keyword evidence="2 4" id="KW-0808">Transferase</keyword>
<dbReference type="UniPathway" id="UPA00344"/>
<keyword evidence="3 4" id="KW-0501">Molybdenum cofactor biosynthesis</keyword>
<dbReference type="GO" id="GO:0030366">
    <property type="term" value="F:molybdopterin synthase activity"/>
    <property type="evidence" value="ECO:0007669"/>
    <property type="project" value="UniProtKB-UniRule"/>
</dbReference>
<evidence type="ECO:0000256" key="1">
    <source>
        <dbReference type="ARBA" id="ARBA00022490"/>
    </source>
</evidence>
<dbReference type="CDD" id="cd00756">
    <property type="entry name" value="MoaE"/>
    <property type="match status" value="1"/>
</dbReference>
<reference evidence="5 6" key="2">
    <citation type="submission" date="2018-11" db="EMBL/GenBank/DDBJ databases">
        <authorList>
            <consortium name="Pathogen Informatics"/>
        </authorList>
    </citation>
    <scope>NUCLEOTIDE SEQUENCE [LARGE SCALE GENOMIC DNA]</scope>
</reference>
<comment type="similarity">
    <text evidence="4">Belongs to the MoaE family. MOCS2B subfamily.</text>
</comment>
<comment type="catalytic activity">
    <reaction evidence="4">
        <text>2 [molybdopterin-synthase sulfur-carrier protein]-C-terminal-Gly-aminoethanethioate + cyclic pyranopterin phosphate + H2O = molybdopterin + 2 [molybdopterin-synthase sulfur-carrier protein]-C-terminal Gly-Gly + 2 H(+)</text>
        <dbReference type="Rhea" id="RHEA:26333"/>
        <dbReference type="Rhea" id="RHEA-COMP:12202"/>
        <dbReference type="Rhea" id="RHEA-COMP:19907"/>
        <dbReference type="ChEBI" id="CHEBI:15377"/>
        <dbReference type="ChEBI" id="CHEBI:15378"/>
        <dbReference type="ChEBI" id="CHEBI:58698"/>
        <dbReference type="ChEBI" id="CHEBI:59648"/>
        <dbReference type="ChEBI" id="CHEBI:90778"/>
        <dbReference type="ChEBI" id="CHEBI:232372"/>
        <dbReference type="EC" id="2.8.1.12"/>
    </reaction>
</comment>
<dbReference type="InterPro" id="IPR036563">
    <property type="entry name" value="MoaE_sf"/>
</dbReference>
<dbReference type="WBParaSite" id="NBR_0001939401-mRNA-1">
    <property type="protein sequence ID" value="NBR_0001939401-mRNA-1"/>
    <property type="gene ID" value="NBR_0001939401"/>
</dbReference>
<dbReference type="OMA" id="HAPIFKY"/>
<keyword evidence="6" id="KW-1185">Reference proteome</keyword>
<dbReference type="EMBL" id="UYSL01024143">
    <property type="protein sequence ID" value="VDL83129.1"/>
    <property type="molecule type" value="Genomic_DNA"/>
</dbReference>
<evidence type="ECO:0000313" key="6">
    <source>
        <dbReference type="Proteomes" id="UP000271162"/>
    </source>
</evidence>
<accession>A0A0N4YQ72</accession>
<dbReference type="Gene3D" id="3.40.50.300">
    <property type="entry name" value="P-loop containing nucleotide triphosphate hydrolases"/>
    <property type="match status" value="1"/>
</dbReference>
<dbReference type="SUPFAM" id="SSF54690">
    <property type="entry name" value="Molybdopterin synthase subunit MoaE"/>
    <property type="match status" value="1"/>
</dbReference>
<feature type="binding site" evidence="4">
    <location>
        <position position="210"/>
    </location>
    <ligand>
        <name>substrate</name>
    </ligand>
</feature>
<dbReference type="GO" id="GO:0006777">
    <property type="term" value="P:Mo-molybdopterin cofactor biosynthetic process"/>
    <property type="evidence" value="ECO:0007669"/>
    <property type="project" value="UniProtKB-UniRule"/>
</dbReference>
<keyword evidence="1 4" id="KW-0963">Cytoplasm</keyword>
<feature type="binding site" evidence="4">
    <location>
        <begin position="194"/>
        <end position="195"/>
    </location>
    <ligand>
        <name>substrate</name>
    </ligand>
</feature>
<comment type="subunit">
    <text evidence="4">Heterotetramer; composed of 2 small (MOCS2A) and 2 large (MOCS2B) subunits.</text>
</comment>
<comment type="pathway">
    <text evidence="4">Cofactor biosynthesis; molybdopterin biosynthesis.</text>
</comment>
<dbReference type="SUPFAM" id="SSF52540">
    <property type="entry name" value="P-loop containing nucleoside triphosphate hydrolases"/>
    <property type="match status" value="1"/>
</dbReference>
<protein>
    <recommendedName>
        <fullName evidence="4">Molybdopterin synthase catalytic subunit</fullName>
        <ecNumber evidence="4">2.8.1.12</ecNumber>
    </recommendedName>
    <alternativeName>
        <fullName evidence="4">Molybdenum cofactor synthesis protein 2 large subunit</fullName>
    </alternativeName>
    <alternativeName>
        <fullName evidence="4">Molybdenum cofactor synthesis protein 2B</fullName>
        <shortName evidence="4">MOCS2B</shortName>
    </alternativeName>
</protein>
<evidence type="ECO:0000256" key="4">
    <source>
        <dbReference type="HAMAP-Rule" id="MF_03052"/>
    </source>
</evidence>
<evidence type="ECO:0000313" key="5">
    <source>
        <dbReference type="EMBL" id="VDL83129.1"/>
    </source>
</evidence>